<dbReference type="InterPro" id="IPR006128">
    <property type="entry name" value="Lipoprotein_PsaA-like"/>
</dbReference>
<dbReference type="InterPro" id="IPR006129">
    <property type="entry name" value="AdhesinB"/>
</dbReference>
<evidence type="ECO:0000256" key="2">
    <source>
        <dbReference type="ARBA" id="ARBA00011028"/>
    </source>
</evidence>
<keyword evidence="3 6" id="KW-0813">Transport</keyword>
<accession>A0A841GYQ2</accession>
<dbReference type="PRINTS" id="PR00690">
    <property type="entry name" value="ADHESNFAMILY"/>
</dbReference>
<evidence type="ECO:0000313" key="8">
    <source>
        <dbReference type="Proteomes" id="UP000582837"/>
    </source>
</evidence>
<dbReference type="PROSITE" id="PS51257">
    <property type="entry name" value="PROKAR_LIPOPROTEIN"/>
    <property type="match status" value="1"/>
</dbReference>
<evidence type="ECO:0000256" key="1">
    <source>
        <dbReference type="ARBA" id="ARBA00004196"/>
    </source>
</evidence>
<dbReference type="GO" id="GO:0030313">
    <property type="term" value="C:cell envelope"/>
    <property type="evidence" value="ECO:0007669"/>
    <property type="project" value="UniProtKB-SubCell"/>
</dbReference>
<sequence>MREYGMRWRGWAALLLAFVAGCAPPEPKEAAGRLNVVTTVGMIADVVREVGGPYVHVTGLMGPGVDPHLYKASEGDVRRLYRADVVFYGGLHLEARMAEVLEEMGTRTTVVAVTDSVPRTLLRRPAAFAGNYDPHVWFDVRMWETTVGVIAATLANADPAHAAQFRANAAAYRIRLAELDRYVRRQAARVPAEKRVLITAHDAFNYFGRAYGFEVRGLQGISTAAEAGTGDVQELADFIARRRIPAVFVETSIAPRTIQAVQEAVRSRGFDVRIGGSLYSDALGSPGSEAATYPGMVKHNIDTIVGALLRDPQGAPGS</sequence>
<dbReference type="InterPro" id="IPR006127">
    <property type="entry name" value="ZnuA-like"/>
</dbReference>
<comment type="subcellular location">
    <subcellularLocation>
        <location evidence="1">Cell envelope</location>
    </subcellularLocation>
</comment>
<keyword evidence="5" id="KW-0732">Signal</keyword>
<evidence type="ECO:0000256" key="3">
    <source>
        <dbReference type="ARBA" id="ARBA00022448"/>
    </source>
</evidence>
<dbReference type="GO" id="GO:0030001">
    <property type="term" value="P:metal ion transport"/>
    <property type="evidence" value="ECO:0007669"/>
    <property type="project" value="InterPro"/>
</dbReference>
<dbReference type="AlphaFoldDB" id="A0A841GYQ2"/>
<protein>
    <submittedName>
        <fullName evidence="7">Manganese/zinc/iron transport system substrate-binding protein</fullName>
    </submittedName>
</protein>
<gene>
    <name evidence="7" type="ORF">HNQ61_002470</name>
</gene>
<dbReference type="PANTHER" id="PTHR42953">
    <property type="entry name" value="HIGH-AFFINITY ZINC UPTAKE SYSTEM PROTEIN ZNUA-RELATED"/>
    <property type="match status" value="1"/>
</dbReference>
<evidence type="ECO:0000256" key="5">
    <source>
        <dbReference type="ARBA" id="ARBA00022729"/>
    </source>
</evidence>
<keyword evidence="4" id="KW-0479">Metal-binding</keyword>
<comment type="similarity">
    <text evidence="2 6">Belongs to the bacterial solute-binding protein 9 family.</text>
</comment>
<dbReference type="PANTHER" id="PTHR42953:SF1">
    <property type="entry name" value="METAL-BINDING PROTEIN HI_0362-RELATED"/>
    <property type="match status" value="1"/>
</dbReference>
<dbReference type="GO" id="GO:0007155">
    <property type="term" value="P:cell adhesion"/>
    <property type="evidence" value="ECO:0007669"/>
    <property type="project" value="InterPro"/>
</dbReference>
<comment type="caution">
    <text evidence="7">The sequence shown here is derived from an EMBL/GenBank/DDBJ whole genome shotgun (WGS) entry which is preliminary data.</text>
</comment>
<name>A0A841GYQ2_9BACT</name>
<dbReference type="PRINTS" id="PR00691">
    <property type="entry name" value="ADHESINB"/>
</dbReference>
<evidence type="ECO:0000256" key="4">
    <source>
        <dbReference type="ARBA" id="ARBA00022723"/>
    </source>
</evidence>
<evidence type="ECO:0000313" key="7">
    <source>
        <dbReference type="EMBL" id="MBB6070848.1"/>
    </source>
</evidence>
<reference evidence="7 8" key="1">
    <citation type="submission" date="2020-08" db="EMBL/GenBank/DDBJ databases">
        <title>Genomic Encyclopedia of Type Strains, Phase IV (KMG-IV): sequencing the most valuable type-strain genomes for metagenomic binning, comparative biology and taxonomic classification.</title>
        <authorList>
            <person name="Goeker M."/>
        </authorList>
    </citation>
    <scope>NUCLEOTIDE SEQUENCE [LARGE SCALE GENOMIC DNA]</scope>
    <source>
        <strain evidence="7 8">DSM 29007</strain>
    </source>
</reference>
<keyword evidence="8" id="KW-1185">Reference proteome</keyword>
<dbReference type="SUPFAM" id="SSF53807">
    <property type="entry name" value="Helical backbone' metal receptor"/>
    <property type="match status" value="1"/>
</dbReference>
<dbReference type="Gene3D" id="3.40.50.1980">
    <property type="entry name" value="Nitrogenase molybdenum iron protein domain"/>
    <property type="match status" value="2"/>
</dbReference>
<evidence type="ECO:0000256" key="6">
    <source>
        <dbReference type="RuleBase" id="RU003512"/>
    </source>
</evidence>
<dbReference type="Proteomes" id="UP000582837">
    <property type="component" value="Unassembled WGS sequence"/>
</dbReference>
<dbReference type="Pfam" id="PF01297">
    <property type="entry name" value="ZnuA"/>
    <property type="match status" value="1"/>
</dbReference>
<dbReference type="InterPro" id="IPR050492">
    <property type="entry name" value="Bact_metal-bind_prot9"/>
</dbReference>
<organism evidence="7 8">
    <name type="scientific">Longimicrobium terrae</name>
    <dbReference type="NCBI Taxonomy" id="1639882"/>
    <lineage>
        <taxon>Bacteria</taxon>
        <taxon>Pseudomonadati</taxon>
        <taxon>Gemmatimonadota</taxon>
        <taxon>Longimicrobiia</taxon>
        <taxon>Longimicrobiales</taxon>
        <taxon>Longimicrobiaceae</taxon>
        <taxon>Longimicrobium</taxon>
    </lineage>
</organism>
<proteinExistence type="inferred from homology"/>
<dbReference type="EMBL" id="JACHIA010000006">
    <property type="protein sequence ID" value="MBB6070848.1"/>
    <property type="molecule type" value="Genomic_DNA"/>
</dbReference>
<dbReference type="GO" id="GO:0046872">
    <property type="term" value="F:metal ion binding"/>
    <property type="evidence" value="ECO:0007669"/>
    <property type="project" value="UniProtKB-KW"/>
</dbReference>